<dbReference type="GO" id="GO:0032259">
    <property type="term" value="P:methylation"/>
    <property type="evidence" value="ECO:0007669"/>
    <property type="project" value="UniProtKB-KW"/>
</dbReference>
<dbReference type="GO" id="GO:0030091">
    <property type="term" value="P:protein repair"/>
    <property type="evidence" value="ECO:0007669"/>
    <property type="project" value="UniProtKB-UniRule"/>
</dbReference>
<dbReference type="AlphaFoldDB" id="A0A9J6ZN79"/>
<evidence type="ECO:0000256" key="7">
    <source>
        <dbReference type="HAMAP-Rule" id="MF_00090"/>
    </source>
</evidence>
<proteinExistence type="inferred from homology"/>
<keyword evidence="9" id="KW-1185">Reference proteome</keyword>
<evidence type="ECO:0000313" key="8">
    <source>
        <dbReference type="EMBL" id="URW79153.1"/>
    </source>
</evidence>
<dbReference type="EMBL" id="CP098400">
    <property type="protein sequence ID" value="URW79153.1"/>
    <property type="molecule type" value="Genomic_DNA"/>
</dbReference>
<dbReference type="PROSITE" id="PS01279">
    <property type="entry name" value="PCMT"/>
    <property type="match status" value="1"/>
</dbReference>
<evidence type="ECO:0000256" key="5">
    <source>
        <dbReference type="ARBA" id="ARBA00022679"/>
    </source>
</evidence>
<dbReference type="RefSeq" id="WP_250722808.1">
    <property type="nucleotide sequence ID" value="NZ_CP098400.1"/>
</dbReference>
<reference evidence="8" key="1">
    <citation type="submission" date="2022-05" db="EMBL/GenBank/DDBJ databases">
        <authorList>
            <person name="Sun X."/>
        </authorList>
    </citation>
    <scope>NUCLEOTIDE SEQUENCE</scope>
    <source>
        <strain evidence="8">Ai-910</strain>
    </source>
</reference>
<dbReference type="EC" id="2.1.1.77" evidence="7"/>
<keyword evidence="3 7" id="KW-0963">Cytoplasm</keyword>
<evidence type="ECO:0000256" key="2">
    <source>
        <dbReference type="ARBA" id="ARBA00005369"/>
    </source>
</evidence>
<dbReference type="PANTHER" id="PTHR11579">
    <property type="entry name" value="PROTEIN-L-ISOASPARTATE O-METHYLTRANSFERASE"/>
    <property type="match status" value="1"/>
</dbReference>
<keyword evidence="5 7" id="KW-0808">Transferase</keyword>
<evidence type="ECO:0000256" key="3">
    <source>
        <dbReference type="ARBA" id="ARBA00022490"/>
    </source>
</evidence>
<evidence type="ECO:0000256" key="6">
    <source>
        <dbReference type="ARBA" id="ARBA00022691"/>
    </source>
</evidence>
<dbReference type="NCBIfam" id="TIGR00080">
    <property type="entry name" value="pimt"/>
    <property type="match status" value="1"/>
</dbReference>
<comment type="catalytic activity">
    <reaction evidence="7">
        <text>[protein]-L-isoaspartate + S-adenosyl-L-methionine = [protein]-L-isoaspartate alpha-methyl ester + S-adenosyl-L-homocysteine</text>
        <dbReference type="Rhea" id="RHEA:12705"/>
        <dbReference type="Rhea" id="RHEA-COMP:12143"/>
        <dbReference type="Rhea" id="RHEA-COMP:12144"/>
        <dbReference type="ChEBI" id="CHEBI:57856"/>
        <dbReference type="ChEBI" id="CHEBI:59789"/>
        <dbReference type="ChEBI" id="CHEBI:90596"/>
        <dbReference type="ChEBI" id="CHEBI:90598"/>
        <dbReference type="EC" id="2.1.1.77"/>
    </reaction>
</comment>
<dbReference type="Gene3D" id="3.40.50.150">
    <property type="entry name" value="Vaccinia Virus protein VP39"/>
    <property type="match status" value="1"/>
</dbReference>
<evidence type="ECO:0000313" key="9">
    <source>
        <dbReference type="Proteomes" id="UP001056426"/>
    </source>
</evidence>
<gene>
    <name evidence="7" type="primary">pcm</name>
    <name evidence="8" type="ORF">M9189_09840</name>
</gene>
<sequence length="215" mass="23629">MITDDFRHKGLRSRLVDELRRKGAGSETVLKAINSVPRHLFLDSSFVKIAYSDVAFPIGAGQTISQPSTVARQTTLLKVSRGSRVLEVGTGSGYQAAVLSEMGVEVYTIERQAELYRKTAAVLRNLGYSDIKTYLGDGYEGLPDQGPFDAILVTAGAAELPQKLLLQMKVGAAMVIPLGRGTQIMTRIWRISEDEFEKEEFEECAFVPMLNGIAR</sequence>
<dbReference type="SUPFAM" id="SSF53335">
    <property type="entry name" value="S-adenosyl-L-methionine-dependent methyltransferases"/>
    <property type="match status" value="1"/>
</dbReference>
<dbReference type="GO" id="GO:0005737">
    <property type="term" value="C:cytoplasm"/>
    <property type="evidence" value="ECO:0007669"/>
    <property type="project" value="UniProtKB-SubCell"/>
</dbReference>
<dbReference type="FunFam" id="3.40.50.150:FF:000010">
    <property type="entry name" value="Protein-L-isoaspartate O-methyltransferase"/>
    <property type="match status" value="1"/>
</dbReference>
<evidence type="ECO:0000256" key="4">
    <source>
        <dbReference type="ARBA" id="ARBA00022603"/>
    </source>
</evidence>
<comment type="similarity">
    <text evidence="2 7">Belongs to the methyltransferase superfamily. L-isoaspartyl/D-aspartyl protein methyltransferase family.</text>
</comment>
<dbReference type="Proteomes" id="UP001056426">
    <property type="component" value="Chromosome"/>
</dbReference>
<organism evidence="8 9">
    <name type="scientific">Xiashengella succiniciproducens</name>
    <dbReference type="NCBI Taxonomy" id="2949635"/>
    <lineage>
        <taxon>Bacteria</taxon>
        <taxon>Pseudomonadati</taxon>
        <taxon>Bacteroidota</taxon>
        <taxon>Bacteroidia</taxon>
        <taxon>Marinilabiliales</taxon>
        <taxon>Marinilabiliaceae</taxon>
        <taxon>Xiashengella</taxon>
    </lineage>
</organism>
<name>A0A9J6ZN79_9BACT</name>
<dbReference type="CDD" id="cd02440">
    <property type="entry name" value="AdoMet_MTases"/>
    <property type="match status" value="1"/>
</dbReference>
<dbReference type="NCBIfam" id="NF001453">
    <property type="entry name" value="PRK00312.1"/>
    <property type="match status" value="1"/>
</dbReference>
<protein>
    <recommendedName>
        <fullName evidence="7">Protein-L-isoaspartate O-methyltransferase</fullName>
        <ecNumber evidence="7">2.1.1.77</ecNumber>
    </recommendedName>
    <alternativeName>
        <fullName evidence="7">L-isoaspartyl protein carboxyl methyltransferase</fullName>
    </alternativeName>
    <alternativeName>
        <fullName evidence="7">Protein L-isoaspartyl methyltransferase</fullName>
    </alternativeName>
    <alternativeName>
        <fullName evidence="7">Protein-beta-aspartate methyltransferase</fullName>
        <shortName evidence="7">PIMT</shortName>
    </alternativeName>
</protein>
<comment type="function">
    <text evidence="7">Catalyzes the methyl esterification of L-isoaspartyl residues in peptides and proteins that result from spontaneous decomposition of normal L-aspartyl and L-asparaginyl residues. It plays a role in the repair and/or degradation of damaged proteins.</text>
</comment>
<dbReference type="GO" id="GO:0004719">
    <property type="term" value="F:protein-L-isoaspartate (D-aspartate) O-methyltransferase activity"/>
    <property type="evidence" value="ECO:0007669"/>
    <property type="project" value="UniProtKB-UniRule"/>
</dbReference>
<dbReference type="KEGG" id="alkq:M9189_09840"/>
<keyword evidence="4 7" id="KW-0489">Methyltransferase</keyword>
<comment type="subcellular location">
    <subcellularLocation>
        <location evidence="1 7">Cytoplasm</location>
    </subcellularLocation>
</comment>
<dbReference type="InterPro" id="IPR000682">
    <property type="entry name" value="PCMT"/>
</dbReference>
<evidence type="ECO:0000256" key="1">
    <source>
        <dbReference type="ARBA" id="ARBA00004496"/>
    </source>
</evidence>
<keyword evidence="6 7" id="KW-0949">S-adenosyl-L-methionine</keyword>
<dbReference type="HAMAP" id="MF_00090">
    <property type="entry name" value="PIMT"/>
    <property type="match status" value="1"/>
</dbReference>
<dbReference type="InterPro" id="IPR029063">
    <property type="entry name" value="SAM-dependent_MTases_sf"/>
</dbReference>
<reference evidence="8" key="2">
    <citation type="submission" date="2022-06" db="EMBL/GenBank/DDBJ databases">
        <title>Xiashengella guii gen. nov. sp. nov., a bacterium isolated form anaerobic digestion tank.</title>
        <authorList>
            <person name="Huang H."/>
        </authorList>
    </citation>
    <scope>NUCLEOTIDE SEQUENCE</scope>
    <source>
        <strain evidence="8">Ai-910</strain>
    </source>
</reference>
<dbReference type="Pfam" id="PF01135">
    <property type="entry name" value="PCMT"/>
    <property type="match status" value="1"/>
</dbReference>
<feature type="active site" evidence="7">
    <location>
        <position position="65"/>
    </location>
</feature>
<dbReference type="PANTHER" id="PTHR11579:SF0">
    <property type="entry name" value="PROTEIN-L-ISOASPARTATE(D-ASPARTATE) O-METHYLTRANSFERASE"/>
    <property type="match status" value="1"/>
</dbReference>
<accession>A0A9J6ZN79</accession>